<evidence type="ECO:0000256" key="8">
    <source>
        <dbReference type="ARBA" id="ARBA00022898"/>
    </source>
</evidence>
<evidence type="ECO:0000256" key="3">
    <source>
        <dbReference type="ARBA" id="ARBA00011738"/>
    </source>
</evidence>
<keyword evidence="7" id="KW-0808">Transferase</keyword>
<dbReference type="AlphaFoldDB" id="A0A1H7SZS7"/>
<sequence length="286" mass="32575">MKVIWGKEIIDRDKVNIDFEDRGYQFGDGVYEVIRIYNHTYFCVDEHIDRFFTSAEKIEMRMPLTKAELKALITDLLRESAVKNGSIYIQMTRGNASPRDHSYPSQDVVPLLTGSITASERKIDKMKNGMRTTLEDDIRWLRCDIKMISLLGNIMLKHEAHKKNADEAILHRGDIITECSSSNVAMVKDGAIYTHPDGNLILPGITKIVWKSCAEKLNIPVYEQAFTTEELLNADEVFISSTTKEVMPISKIDDKTFDVSKKGSITRLLQSCYEKEIVKQCGELTN</sequence>
<dbReference type="GO" id="GO:0046416">
    <property type="term" value="P:D-amino acid metabolic process"/>
    <property type="evidence" value="ECO:0007669"/>
    <property type="project" value="InterPro"/>
</dbReference>
<keyword evidence="8" id="KW-0663">Pyridoxal phosphate</keyword>
<evidence type="ECO:0000256" key="2">
    <source>
        <dbReference type="ARBA" id="ARBA00009320"/>
    </source>
</evidence>
<evidence type="ECO:0000313" key="13">
    <source>
        <dbReference type="EMBL" id="GEK89247.1"/>
    </source>
</evidence>
<evidence type="ECO:0000313" key="16">
    <source>
        <dbReference type="Proteomes" id="UP000321425"/>
    </source>
</evidence>
<dbReference type="Proteomes" id="UP000321425">
    <property type="component" value="Unassembled WGS sequence"/>
</dbReference>
<evidence type="ECO:0000313" key="15">
    <source>
        <dbReference type="Proteomes" id="UP000198548"/>
    </source>
</evidence>
<dbReference type="GO" id="GO:0046394">
    <property type="term" value="P:carboxylic acid biosynthetic process"/>
    <property type="evidence" value="ECO:0007669"/>
    <property type="project" value="UniProtKB-ARBA"/>
</dbReference>
<protein>
    <recommendedName>
        <fullName evidence="5">D-alanine aminotransferase</fullName>
        <ecNumber evidence="4">2.6.1.21</ecNumber>
    </recommendedName>
    <alternativeName>
        <fullName evidence="11">D-amino acid aminotransferase</fullName>
    </alternativeName>
    <alternativeName>
        <fullName evidence="9">D-amino acid transaminase</fullName>
    </alternativeName>
    <alternativeName>
        <fullName evidence="10">D-aspartate aminotransferase</fullName>
    </alternativeName>
</protein>
<dbReference type="Pfam" id="PF01063">
    <property type="entry name" value="Aminotran_4"/>
    <property type="match status" value="1"/>
</dbReference>
<evidence type="ECO:0000256" key="1">
    <source>
        <dbReference type="ARBA" id="ARBA00001933"/>
    </source>
</evidence>
<evidence type="ECO:0000256" key="5">
    <source>
        <dbReference type="ARBA" id="ARBA00021779"/>
    </source>
</evidence>
<dbReference type="InterPro" id="IPR001544">
    <property type="entry name" value="Aminotrans_IV"/>
</dbReference>
<dbReference type="GO" id="GO:0047810">
    <property type="term" value="F:D-alanine-2-oxoglutarate aminotransferase activity"/>
    <property type="evidence" value="ECO:0007669"/>
    <property type="project" value="UniProtKB-EC"/>
</dbReference>
<dbReference type="InterPro" id="IPR043132">
    <property type="entry name" value="BCAT-like_C"/>
</dbReference>
<dbReference type="InterPro" id="IPR005784">
    <property type="entry name" value="D_amino_transT"/>
</dbReference>
<dbReference type="RefSeq" id="WP_091487668.1">
    <property type="nucleotide sequence ID" value="NZ_BJUX01000012.1"/>
</dbReference>
<dbReference type="GO" id="GO:0030170">
    <property type="term" value="F:pyridoxal phosphate binding"/>
    <property type="evidence" value="ECO:0007669"/>
    <property type="project" value="InterPro"/>
</dbReference>
<reference evidence="14 15" key="1">
    <citation type="submission" date="2016-10" db="EMBL/GenBank/DDBJ databases">
        <authorList>
            <person name="de Groot N.N."/>
        </authorList>
    </citation>
    <scope>NUCLEOTIDE SEQUENCE [LARGE SCALE GENOMIC DNA]</scope>
    <source>
        <strain evidence="14 15">DSM 19182</strain>
    </source>
</reference>
<dbReference type="EMBL" id="BJUX01000012">
    <property type="protein sequence ID" value="GEK89247.1"/>
    <property type="molecule type" value="Genomic_DNA"/>
</dbReference>
<dbReference type="GO" id="GO:0005829">
    <property type="term" value="C:cytosol"/>
    <property type="evidence" value="ECO:0007669"/>
    <property type="project" value="TreeGrafter"/>
</dbReference>
<dbReference type="CDD" id="cd01558">
    <property type="entry name" value="D-AAT_like"/>
    <property type="match status" value="1"/>
</dbReference>
<keyword evidence="16" id="KW-1185">Reference proteome</keyword>
<evidence type="ECO:0000256" key="6">
    <source>
        <dbReference type="ARBA" id="ARBA00022576"/>
    </source>
</evidence>
<accession>A0A1H7SZS7</accession>
<dbReference type="NCBIfam" id="TIGR01121">
    <property type="entry name" value="D_amino_aminoT"/>
    <property type="match status" value="1"/>
</dbReference>
<dbReference type="EC" id="2.6.1.21" evidence="4"/>
<gene>
    <name evidence="13" type="primary">dat</name>
    <name evidence="13" type="ORF">APU01nite_12860</name>
    <name evidence="14" type="ORF">SAMN04488100_11040</name>
</gene>
<evidence type="ECO:0000313" key="14">
    <source>
        <dbReference type="EMBL" id="SEL77556.1"/>
    </source>
</evidence>
<comment type="cofactor">
    <cofactor evidence="1">
        <name>pyridoxal 5'-phosphate</name>
        <dbReference type="ChEBI" id="CHEBI:597326"/>
    </cofactor>
</comment>
<dbReference type="InterPro" id="IPR050571">
    <property type="entry name" value="Class-IV_PLP-Dep_Aminotrnsfr"/>
</dbReference>
<comment type="subunit">
    <text evidence="3">Homodimer.</text>
</comment>
<evidence type="ECO:0000256" key="11">
    <source>
        <dbReference type="ARBA" id="ARBA00033391"/>
    </source>
</evidence>
<evidence type="ECO:0000256" key="10">
    <source>
        <dbReference type="ARBA" id="ARBA00033316"/>
    </source>
</evidence>
<evidence type="ECO:0000256" key="12">
    <source>
        <dbReference type="ARBA" id="ARBA00047911"/>
    </source>
</evidence>
<dbReference type="GO" id="GO:0008652">
    <property type="term" value="P:amino acid biosynthetic process"/>
    <property type="evidence" value="ECO:0007669"/>
    <property type="project" value="UniProtKB-ARBA"/>
</dbReference>
<dbReference type="InterPro" id="IPR036038">
    <property type="entry name" value="Aminotransferase-like"/>
</dbReference>
<dbReference type="InterPro" id="IPR043131">
    <property type="entry name" value="BCAT-like_N"/>
</dbReference>
<name>A0A1H7SZS7_9LACT</name>
<reference evidence="13 16" key="2">
    <citation type="submission" date="2019-07" db="EMBL/GenBank/DDBJ databases">
        <title>Whole genome shotgun sequence of Alkalibacterium putridalgicola NBRC 103243.</title>
        <authorList>
            <person name="Hosoyama A."/>
            <person name="Uohara A."/>
            <person name="Ohji S."/>
            <person name="Ichikawa N."/>
        </authorList>
    </citation>
    <scope>NUCLEOTIDE SEQUENCE [LARGE SCALE GENOMIC DNA]</scope>
    <source>
        <strain evidence="13 16">NBRC 103243</strain>
    </source>
</reference>
<comment type="similarity">
    <text evidence="2">Belongs to the class-IV pyridoxal-phosphate-dependent aminotransferase family.</text>
</comment>
<organism evidence="14 15">
    <name type="scientific">Alkalibacterium putridalgicola</name>
    <dbReference type="NCBI Taxonomy" id="426703"/>
    <lineage>
        <taxon>Bacteria</taxon>
        <taxon>Bacillati</taxon>
        <taxon>Bacillota</taxon>
        <taxon>Bacilli</taxon>
        <taxon>Lactobacillales</taxon>
        <taxon>Carnobacteriaceae</taxon>
        <taxon>Alkalibacterium</taxon>
    </lineage>
</organism>
<comment type="catalytic activity">
    <reaction evidence="12">
        <text>D-alanine + 2-oxoglutarate = D-glutamate + pyruvate</text>
        <dbReference type="Rhea" id="RHEA:15869"/>
        <dbReference type="ChEBI" id="CHEBI:15361"/>
        <dbReference type="ChEBI" id="CHEBI:16810"/>
        <dbReference type="ChEBI" id="CHEBI:29986"/>
        <dbReference type="ChEBI" id="CHEBI:57416"/>
        <dbReference type="EC" id="2.6.1.21"/>
    </reaction>
</comment>
<dbReference type="PANTHER" id="PTHR42743:SF10">
    <property type="entry name" value="D-ALANINE AMINOTRANSFERASE"/>
    <property type="match status" value="1"/>
</dbReference>
<dbReference type="Gene3D" id="3.20.10.10">
    <property type="entry name" value="D-amino Acid Aminotransferase, subunit A, domain 2"/>
    <property type="match status" value="1"/>
</dbReference>
<dbReference type="STRING" id="426703.SAMN04488100_11040"/>
<dbReference type="Gene3D" id="3.30.470.10">
    <property type="match status" value="1"/>
</dbReference>
<dbReference type="PANTHER" id="PTHR42743">
    <property type="entry name" value="AMINO-ACID AMINOTRANSFERASE"/>
    <property type="match status" value="1"/>
</dbReference>
<evidence type="ECO:0000256" key="7">
    <source>
        <dbReference type="ARBA" id="ARBA00022679"/>
    </source>
</evidence>
<dbReference type="EMBL" id="FOBL01000010">
    <property type="protein sequence ID" value="SEL77556.1"/>
    <property type="molecule type" value="Genomic_DNA"/>
</dbReference>
<dbReference type="FunFam" id="3.20.10.10:FF:000002">
    <property type="entry name" value="D-alanine aminotransferase"/>
    <property type="match status" value="1"/>
</dbReference>
<evidence type="ECO:0000256" key="4">
    <source>
        <dbReference type="ARBA" id="ARBA00012874"/>
    </source>
</evidence>
<dbReference type="Proteomes" id="UP000198548">
    <property type="component" value="Unassembled WGS sequence"/>
</dbReference>
<dbReference type="SUPFAM" id="SSF56752">
    <property type="entry name" value="D-aminoacid aminotransferase-like PLP-dependent enzymes"/>
    <property type="match status" value="1"/>
</dbReference>
<keyword evidence="6 13" id="KW-0032">Aminotransferase</keyword>
<dbReference type="OrthoDB" id="9805628at2"/>
<evidence type="ECO:0000256" key="9">
    <source>
        <dbReference type="ARBA" id="ARBA00030138"/>
    </source>
</evidence>
<proteinExistence type="inferred from homology"/>